<dbReference type="Proteomes" id="UP001139308">
    <property type="component" value="Unassembled WGS sequence"/>
</dbReference>
<organism evidence="1 2">
    <name type="scientific">Paraburkholderia tagetis</name>
    <dbReference type="NCBI Taxonomy" id="2913261"/>
    <lineage>
        <taxon>Bacteria</taxon>
        <taxon>Pseudomonadati</taxon>
        <taxon>Pseudomonadota</taxon>
        <taxon>Betaproteobacteria</taxon>
        <taxon>Burkholderiales</taxon>
        <taxon>Burkholderiaceae</taxon>
        <taxon>Paraburkholderia</taxon>
    </lineage>
</organism>
<keyword evidence="2" id="KW-1185">Reference proteome</keyword>
<sequence>MVYVFFCMNGELGPLRDYPSPTTREGWVPIARHLAVDISHLAKTLADYPGAVVVIGNGWPLYYDLKCIREVCGELGTRIVNAVNTFGGAREEAVLDFMENRTESFVILASSEFEFSDLTASRRVNINPEVGFDEAARRALAKQLHEFGELATCPLSDDEALRATVGAYALRRARRFISPMRARDDMQFQLRLRSLAGQN</sequence>
<evidence type="ECO:0000313" key="1">
    <source>
        <dbReference type="EMBL" id="MCG5077521.1"/>
    </source>
</evidence>
<name>A0A9X1ULE0_9BURK</name>
<dbReference type="RefSeq" id="WP_238467418.1">
    <property type="nucleotide sequence ID" value="NZ_JAKLJA010000037.1"/>
</dbReference>
<proteinExistence type="predicted"/>
<comment type="caution">
    <text evidence="1">The sequence shown here is derived from an EMBL/GenBank/DDBJ whole genome shotgun (WGS) entry which is preliminary data.</text>
</comment>
<protein>
    <submittedName>
        <fullName evidence="1">Uncharacterized protein</fullName>
    </submittedName>
</protein>
<gene>
    <name evidence="1" type="ORF">L5014_29970</name>
</gene>
<evidence type="ECO:0000313" key="2">
    <source>
        <dbReference type="Proteomes" id="UP001139308"/>
    </source>
</evidence>
<dbReference type="EMBL" id="JAKLJA010000037">
    <property type="protein sequence ID" value="MCG5077521.1"/>
    <property type="molecule type" value="Genomic_DNA"/>
</dbReference>
<dbReference type="AlphaFoldDB" id="A0A9X1ULE0"/>
<accession>A0A9X1ULE0</accession>
<reference evidence="1" key="1">
    <citation type="submission" date="2022-01" db="EMBL/GenBank/DDBJ databases">
        <title>Genome sequence and assembly of Parabukholderia sp. RG36.</title>
        <authorList>
            <person name="Chhetri G."/>
        </authorList>
    </citation>
    <scope>NUCLEOTIDE SEQUENCE</scope>
    <source>
        <strain evidence="1">RG36</strain>
    </source>
</reference>